<dbReference type="InterPro" id="IPR012924">
    <property type="entry name" value="TfuA_core"/>
</dbReference>
<dbReference type="AlphaFoldDB" id="A0A3B0Y957"/>
<name>A0A3B0Y957_9ZZZZ</name>
<gene>
    <name evidence="2" type="ORF">MNBD_GAMMA10-2870</name>
</gene>
<dbReference type="EMBL" id="UOFJ01000545">
    <property type="protein sequence ID" value="VAW70689.1"/>
    <property type="molecule type" value="Genomic_DNA"/>
</dbReference>
<reference evidence="2" key="1">
    <citation type="submission" date="2018-06" db="EMBL/GenBank/DDBJ databases">
        <authorList>
            <person name="Zhirakovskaya E."/>
        </authorList>
    </citation>
    <scope>NUCLEOTIDE SEQUENCE</scope>
</reference>
<proteinExistence type="predicted"/>
<accession>A0A3B0Y957</accession>
<feature type="non-terminal residue" evidence="2">
    <location>
        <position position="415"/>
    </location>
</feature>
<feature type="domain" description="TfuA-like core" evidence="1">
    <location>
        <begin position="51"/>
        <end position="170"/>
    </location>
</feature>
<protein>
    <recommendedName>
        <fullName evidence="1">TfuA-like core domain-containing protein</fullName>
    </recommendedName>
</protein>
<organism evidence="2">
    <name type="scientific">hydrothermal vent metagenome</name>
    <dbReference type="NCBI Taxonomy" id="652676"/>
    <lineage>
        <taxon>unclassified sequences</taxon>
        <taxon>metagenomes</taxon>
        <taxon>ecological metagenomes</taxon>
    </lineage>
</organism>
<evidence type="ECO:0000313" key="2">
    <source>
        <dbReference type="EMBL" id="VAW70689.1"/>
    </source>
</evidence>
<sequence>MNMILFSGPSLSEKEVENRWQGLNYVLHPPVRQGDIYKACQKRPDAIGIIDGYFERVPSVWHKEILWAMDQGIHVYGAGSMGALRAAELSVYGMQGVGKIFSDFLSGELEDDDEVSIIHGCAEQGYEAYSEAMVSIRVTLQAAHASGIIDKGCSQDLIEFSKKLHYSERSYARVLCAENSHGEALISNAQTMQKLKQFIGSQGINQKHEDALALIELMAKHYMQGFAIRPAGFVFQYTDNWQQMIDQLAQRQSQNKDNAQSVNSVLESSIVDQTIEDEQLGELLQRNKMEYQLINSEARFRSMAIQESYRQGVTVTAKMLDEAKHRFCHENNFIINQNIDLRAILHWLKRQQLTMLQFDQLIQDQARVHWYCKLSEKLKVHETIDYLKISGKYQSLIDKLKNAQNDSSEQLILQQ</sequence>
<evidence type="ECO:0000259" key="1">
    <source>
        <dbReference type="Pfam" id="PF07812"/>
    </source>
</evidence>
<dbReference type="Pfam" id="PF07812">
    <property type="entry name" value="TfuA"/>
    <property type="match status" value="1"/>
</dbReference>